<name>H5UR67_9MICO</name>
<evidence type="ECO:0000313" key="4">
    <source>
        <dbReference type="Proteomes" id="UP000004367"/>
    </source>
</evidence>
<dbReference type="STRING" id="1089455.MOPEL_067_00740"/>
<dbReference type="Pfam" id="PF06662">
    <property type="entry name" value="C5-epim_C"/>
    <property type="match status" value="1"/>
</dbReference>
<feature type="compositionally biased region" description="Low complexity" evidence="1">
    <location>
        <begin position="510"/>
        <end position="525"/>
    </location>
</feature>
<dbReference type="InterPro" id="IPR010598">
    <property type="entry name" value="C5-epim_C"/>
</dbReference>
<dbReference type="AlphaFoldDB" id="H5UR67"/>
<gene>
    <name evidence="3" type="ORF">MOPEL_067_00740</name>
</gene>
<dbReference type="InterPro" id="IPR008928">
    <property type="entry name" value="6-hairpin_glycosidase_sf"/>
</dbReference>
<feature type="compositionally biased region" description="Low complexity" evidence="1">
    <location>
        <begin position="44"/>
        <end position="62"/>
    </location>
</feature>
<sequence>MLTTGATRRRWRAGVVGGSTAALAAVTVAVTGPTGWRIAASQESARPPASRATTSPPAADAAGGEERRTVDGLPPFRAIPFDLTSEGVPLPYDVTPLPLAPTGRPVDEAGIVQYREPDGTLHDHPVVQAGQILGWLAAAKTSDDPRYLRSAVRHGDRLVARSVRSRGARFFPYDMAFPLHGDRRHVMPRPWYSAMAQGQVLAAFLRLHEATGDARWRRAADETFASFTVPRQEGQPWVSDVHPDGSLWLEEYPHPETPDSAYNGHHFALFGVYEYWRATGRPEAADLVRGALTASLRSAPEFRRPGELSRYCLTHDVRSAKYHGIHVRQLYVLAGLSGDPRFARWADVFLADAPAAHTGGPGRLAATGHRLLTLDDDGSVTGVTRVELDRPRAVTFDARARVAGEDGVWLRLASAAHRGRWVREDPASAFVTGFDETYPFTPARRLPLTGTTRDVYRIDVAGRRRVGSLDPRDQTVLVGGRAVHDGLPLVRLAEGPHAGSYLPLAAVVTGPTGSTGSTDSSGSTGEDQRFR</sequence>
<dbReference type="EMBL" id="BAFE01000047">
    <property type="protein sequence ID" value="GAB48225.1"/>
    <property type="molecule type" value="Genomic_DNA"/>
</dbReference>
<accession>H5UR67</accession>
<feature type="region of interest" description="Disordered" evidence="1">
    <location>
        <begin position="510"/>
        <end position="531"/>
    </location>
</feature>
<protein>
    <submittedName>
        <fullName evidence="3">Putative D-glucuronyl C5-epimerase</fullName>
    </submittedName>
</protein>
<evidence type="ECO:0000313" key="3">
    <source>
        <dbReference type="EMBL" id="GAB48225.1"/>
    </source>
</evidence>
<evidence type="ECO:0000259" key="2">
    <source>
        <dbReference type="Pfam" id="PF06662"/>
    </source>
</evidence>
<reference evidence="3 4" key="1">
    <citation type="submission" date="2012-02" db="EMBL/GenBank/DDBJ databases">
        <title>Whole genome shotgun sequence of Mobilicoccus pelagius NBRC 104925.</title>
        <authorList>
            <person name="Yoshida Y."/>
            <person name="Hosoyama A."/>
            <person name="Tsuchikane K."/>
            <person name="Katsumata H."/>
            <person name="Yamazaki S."/>
            <person name="Fujita N."/>
        </authorList>
    </citation>
    <scope>NUCLEOTIDE SEQUENCE [LARGE SCALE GENOMIC DNA]</scope>
    <source>
        <strain evidence="3 4">NBRC 104925</strain>
    </source>
</reference>
<dbReference type="RefSeq" id="WP_009482123.1">
    <property type="nucleotide sequence ID" value="NZ_BAFE01000047.1"/>
</dbReference>
<organism evidence="3 4">
    <name type="scientific">Mobilicoccus pelagius NBRC 104925</name>
    <dbReference type="NCBI Taxonomy" id="1089455"/>
    <lineage>
        <taxon>Bacteria</taxon>
        <taxon>Bacillati</taxon>
        <taxon>Actinomycetota</taxon>
        <taxon>Actinomycetes</taxon>
        <taxon>Micrococcales</taxon>
        <taxon>Dermatophilaceae</taxon>
        <taxon>Mobilicoccus</taxon>
    </lineage>
</organism>
<evidence type="ECO:0000256" key="1">
    <source>
        <dbReference type="SAM" id="MobiDB-lite"/>
    </source>
</evidence>
<dbReference type="OrthoDB" id="5241829at2"/>
<feature type="domain" description="D-glucuronyl C5-epimerase C-terminal" evidence="2">
    <location>
        <begin position="173"/>
        <end position="346"/>
    </location>
</feature>
<dbReference type="InterPro" id="IPR012341">
    <property type="entry name" value="6hp_glycosidase-like_sf"/>
</dbReference>
<dbReference type="Proteomes" id="UP000004367">
    <property type="component" value="Unassembled WGS sequence"/>
</dbReference>
<dbReference type="GO" id="GO:0005975">
    <property type="term" value="P:carbohydrate metabolic process"/>
    <property type="evidence" value="ECO:0007669"/>
    <property type="project" value="InterPro"/>
</dbReference>
<dbReference type="SUPFAM" id="SSF48208">
    <property type="entry name" value="Six-hairpin glycosidases"/>
    <property type="match status" value="1"/>
</dbReference>
<proteinExistence type="predicted"/>
<feature type="region of interest" description="Disordered" evidence="1">
    <location>
        <begin position="40"/>
        <end position="74"/>
    </location>
</feature>
<dbReference type="Gene3D" id="1.50.10.10">
    <property type="match status" value="1"/>
</dbReference>
<dbReference type="eggNOG" id="COG5017">
    <property type="taxonomic scope" value="Bacteria"/>
</dbReference>
<keyword evidence="4" id="KW-1185">Reference proteome</keyword>
<comment type="caution">
    <text evidence="3">The sequence shown here is derived from an EMBL/GenBank/DDBJ whole genome shotgun (WGS) entry which is preliminary data.</text>
</comment>